<dbReference type="InterPro" id="IPR005119">
    <property type="entry name" value="LysR_subst-bd"/>
</dbReference>
<keyword evidence="8" id="KW-1185">Reference proteome</keyword>
<dbReference type="PRINTS" id="PR00039">
    <property type="entry name" value="HTHLYSR"/>
</dbReference>
<dbReference type="PROSITE" id="PS50931">
    <property type="entry name" value="HTH_LYSR"/>
    <property type="match status" value="1"/>
</dbReference>
<dbReference type="InterPro" id="IPR036390">
    <property type="entry name" value="WH_DNA-bd_sf"/>
</dbReference>
<reference evidence="7 8" key="1">
    <citation type="submission" date="2015-03" db="EMBL/GenBank/DDBJ databases">
        <title>Comparative analysis of the OM43 clade including a novel species from Red Sea uncovers genomic and metabolic diversity among marine methylotrophs.</title>
        <authorList>
            <person name="Jimenez-Infante F."/>
            <person name="Ngugi D.K."/>
            <person name="Vinu M."/>
            <person name="Alam I."/>
            <person name="Kamau A."/>
            <person name="Blom J."/>
            <person name="Bajic V.B."/>
            <person name="Stingl U."/>
        </authorList>
    </citation>
    <scope>NUCLEOTIDE SEQUENCE [LARGE SCALE GENOMIC DNA]</scope>
    <source>
        <strain evidence="7 8">MBRSH7</strain>
    </source>
</reference>
<evidence type="ECO:0000313" key="8">
    <source>
        <dbReference type="Proteomes" id="UP000066549"/>
    </source>
</evidence>
<dbReference type="GO" id="GO:0003700">
    <property type="term" value="F:DNA-binding transcription factor activity"/>
    <property type="evidence" value="ECO:0007669"/>
    <property type="project" value="InterPro"/>
</dbReference>
<dbReference type="Pfam" id="PF03466">
    <property type="entry name" value="LysR_substrate"/>
    <property type="match status" value="1"/>
</dbReference>
<dbReference type="OrthoDB" id="9775392at2"/>
<dbReference type="GO" id="GO:0032993">
    <property type="term" value="C:protein-DNA complex"/>
    <property type="evidence" value="ECO:0007669"/>
    <property type="project" value="TreeGrafter"/>
</dbReference>
<keyword evidence="4" id="KW-0010">Activator</keyword>
<dbReference type="InterPro" id="IPR000847">
    <property type="entry name" value="LysR_HTH_N"/>
</dbReference>
<dbReference type="PATRIC" id="fig|1623450.3.peg.709"/>
<dbReference type="PANTHER" id="PTHR30346:SF26">
    <property type="entry name" value="HYDROGEN PEROXIDE-INDUCIBLE GENES ACTIVATOR"/>
    <property type="match status" value="1"/>
</dbReference>
<dbReference type="CDD" id="cd08411">
    <property type="entry name" value="PBP2_OxyR"/>
    <property type="match status" value="1"/>
</dbReference>
<dbReference type="AlphaFoldDB" id="A0A0H4JBF9"/>
<gene>
    <name evidence="7" type="ORF">VI33_03585</name>
</gene>
<evidence type="ECO:0000256" key="4">
    <source>
        <dbReference type="ARBA" id="ARBA00023159"/>
    </source>
</evidence>
<dbReference type="Proteomes" id="UP000066549">
    <property type="component" value="Chromosome"/>
</dbReference>
<protein>
    <submittedName>
        <fullName evidence="7">LysR family transcriptional regulator</fullName>
    </submittedName>
</protein>
<dbReference type="SUPFAM" id="SSF53850">
    <property type="entry name" value="Periplasmic binding protein-like II"/>
    <property type="match status" value="1"/>
</dbReference>
<dbReference type="Gene3D" id="1.10.10.10">
    <property type="entry name" value="Winged helix-like DNA-binding domain superfamily/Winged helix DNA-binding domain"/>
    <property type="match status" value="1"/>
</dbReference>
<evidence type="ECO:0000256" key="3">
    <source>
        <dbReference type="ARBA" id="ARBA00023125"/>
    </source>
</evidence>
<accession>A0A0H4JBF9</accession>
<evidence type="ECO:0000256" key="1">
    <source>
        <dbReference type="ARBA" id="ARBA00009437"/>
    </source>
</evidence>
<evidence type="ECO:0000313" key="7">
    <source>
        <dbReference type="EMBL" id="AKO65812.1"/>
    </source>
</evidence>
<dbReference type="Gene3D" id="3.40.190.10">
    <property type="entry name" value="Periplasmic binding protein-like II"/>
    <property type="match status" value="2"/>
</dbReference>
<keyword evidence="3" id="KW-0238">DNA-binding</keyword>
<dbReference type="PANTHER" id="PTHR30346">
    <property type="entry name" value="TRANSCRIPTIONAL DUAL REGULATOR HCAR-RELATED"/>
    <property type="match status" value="1"/>
</dbReference>
<name>A0A0H4JBF9_9PROT</name>
<evidence type="ECO:0000259" key="6">
    <source>
        <dbReference type="PROSITE" id="PS50931"/>
    </source>
</evidence>
<evidence type="ECO:0000256" key="2">
    <source>
        <dbReference type="ARBA" id="ARBA00023015"/>
    </source>
</evidence>
<dbReference type="FunFam" id="1.10.10.10:FF:000001">
    <property type="entry name" value="LysR family transcriptional regulator"/>
    <property type="match status" value="1"/>
</dbReference>
<dbReference type="SUPFAM" id="SSF46785">
    <property type="entry name" value="Winged helix' DNA-binding domain"/>
    <property type="match status" value="1"/>
</dbReference>
<dbReference type="Pfam" id="PF00126">
    <property type="entry name" value="HTH_1"/>
    <property type="match status" value="1"/>
</dbReference>
<feature type="domain" description="HTH lysR-type" evidence="6">
    <location>
        <begin position="1"/>
        <end position="58"/>
    </location>
</feature>
<comment type="similarity">
    <text evidence="1">Belongs to the LysR transcriptional regulatory family.</text>
</comment>
<keyword evidence="5" id="KW-0804">Transcription</keyword>
<keyword evidence="2" id="KW-0805">Transcription regulation</keyword>
<evidence type="ECO:0000256" key="5">
    <source>
        <dbReference type="ARBA" id="ARBA00023163"/>
    </source>
</evidence>
<sequence>MTLSELKFIVAVAKEKNFRRAAEKCFVSQPALSLAIKKLEEELKISLFERNRTKVKITPIGEKIINQAIIVLDEASKLKDISNKGQEQLNTPLKVGLIYSVAPYLLPLIIPVLRKKTPEMPLDVEENITKNLEVALKNGSIEAAVIALPFEIPGTECIPLYDEEFNVVVPTNHAWAKKKEIVAKDLSTEKVLLLNNEHCFSEQVVEACPELSKKSEVLQGNSLETIRNMVASNLGISVLPKTATAINYNNPLVKVIPFKKPVPFRRIAIAYRKSTVRMEAIEKFVIALKDIKSNNIKIF</sequence>
<dbReference type="GO" id="GO:0003677">
    <property type="term" value="F:DNA binding"/>
    <property type="evidence" value="ECO:0007669"/>
    <property type="project" value="UniProtKB-KW"/>
</dbReference>
<proteinExistence type="inferred from homology"/>
<organism evidence="7 8">
    <name type="scientific">Methylophilales bacterium MBRS-H7</name>
    <dbReference type="NCBI Taxonomy" id="1623450"/>
    <lineage>
        <taxon>Bacteria</taxon>
        <taxon>Pseudomonadati</taxon>
        <taxon>Pseudomonadota</taxon>
        <taxon>Betaproteobacteria</taxon>
        <taxon>Nitrosomonadales</taxon>
        <taxon>OM43 clade</taxon>
    </lineage>
</organism>
<dbReference type="InterPro" id="IPR036388">
    <property type="entry name" value="WH-like_DNA-bd_sf"/>
</dbReference>
<dbReference type="EMBL" id="CP011002">
    <property type="protein sequence ID" value="AKO65812.1"/>
    <property type="molecule type" value="Genomic_DNA"/>
</dbReference>